<organism evidence="1 2">
    <name type="scientific">Nonomuraea insulae</name>
    <dbReference type="NCBI Taxonomy" id="1616787"/>
    <lineage>
        <taxon>Bacteria</taxon>
        <taxon>Bacillati</taxon>
        <taxon>Actinomycetota</taxon>
        <taxon>Actinomycetes</taxon>
        <taxon>Streptosporangiales</taxon>
        <taxon>Streptosporangiaceae</taxon>
        <taxon>Nonomuraea</taxon>
    </lineage>
</organism>
<keyword evidence="2" id="KW-1185">Reference proteome</keyword>
<evidence type="ECO:0000313" key="2">
    <source>
        <dbReference type="Proteomes" id="UP001596058"/>
    </source>
</evidence>
<dbReference type="EMBL" id="JBHSPA010000003">
    <property type="protein sequence ID" value="MFC5822425.1"/>
    <property type="molecule type" value="Genomic_DNA"/>
</dbReference>
<proteinExistence type="predicted"/>
<comment type="caution">
    <text evidence="1">The sequence shown here is derived from an EMBL/GenBank/DDBJ whole genome shotgun (WGS) entry which is preliminary data.</text>
</comment>
<reference evidence="2" key="1">
    <citation type="journal article" date="2019" name="Int. J. Syst. Evol. Microbiol.">
        <title>The Global Catalogue of Microorganisms (GCM) 10K type strain sequencing project: providing services to taxonomists for standard genome sequencing and annotation.</title>
        <authorList>
            <consortium name="The Broad Institute Genomics Platform"/>
            <consortium name="The Broad Institute Genome Sequencing Center for Infectious Disease"/>
            <person name="Wu L."/>
            <person name="Ma J."/>
        </authorList>
    </citation>
    <scope>NUCLEOTIDE SEQUENCE [LARGE SCALE GENOMIC DNA]</scope>
    <source>
        <strain evidence="2">CCUG 53903</strain>
    </source>
</reference>
<dbReference type="Proteomes" id="UP001596058">
    <property type="component" value="Unassembled WGS sequence"/>
</dbReference>
<name>A0ABW1C9P4_9ACTN</name>
<evidence type="ECO:0000313" key="1">
    <source>
        <dbReference type="EMBL" id="MFC5822425.1"/>
    </source>
</evidence>
<sequence length="74" mass="8124">MFVIGAAQGEVAESAWRAQLRRAGADEEQELRDTIAHISEIAQAFHSALVASVARGTETTQKKGFHTHIYPLFT</sequence>
<protein>
    <recommendedName>
        <fullName evidence="3">SAV-6107-like HEPN domain-containing protein</fullName>
    </recommendedName>
</protein>
<gene>
    <name evidence="1" type="ORF">ACFPZ3_01020</name>
</gene>
<accession>A0ABW1C9P4</accession>
<dbReference type="RefSeq" id="WP_379511979.1">
    <property type="nucleotide sequence ID" value="NZ_JBHSPA010000003.1"/>
</dbReference>
<evidence type="ECO:0008006" key="3">
    <source>
        <dbReference type="Google" id="ProtNLM"/>
    </source>
</evidence>